<reference evidence="1" key="1">
    <citation type="journal article" date="2020" name="Nature">
        <title>Giant virus diversity and host interactions through global metagenomics.</title>
        <authorList>
            <person name="Schulz F."/>
            <person name="Roux S."/>
            <person name="Paez-Espino D."/>
            <person name="Jungbluth S."/>
            <person name="Walsh D.A."/>
            <person name="Denef V.J."/>
            <person name="McMahon K.D."/>
            <person name="Konstantinidis K.T."/>
            <person name="Eloe-Fadrosh E.A."/>
            <person name="Kyrpides N.C."/>
            <person name="Woyke T."/>
        </authorList>
    </citation>
    <scope>NUCLEOTIDE SEQUENCE</scope>
    <source>
        <strain evidence="1">GVMAG-S-1035315-10</strain>
    </source>
</reference>
<name>A0A6C0JLQ3_9ZZZZ</name>
<organism evidence="1">
    <name type="scientific">viral metagenome</name>
    <dbReference type="NCBI Taxonomy" id="1070528"/>
    <lineage>
        <taxon>unclassified sequences</taxon>
        <taxon>metagenomes</taxon>
        <taxon>organismal metagenomes</taxon>
    </lineage>
</organism>
<evidence type="ECO:0000313" key="1">
    <source>
        <dbReference type="EMBL" id="QHU06529.1"/>
    </source>
</evidence>
<accession>A0A6C0JLQ3</accession>
<dbReference type="AlphaFoldDB" id="A0A6C0JLQ3"/>
<proteinExistence type="predicted"/>
<protein>
    <submittedName>
        <fullName evidence="1">Uncharacterized protein</fullName>
    </submittedName>
</protein>
<dbReference type="EMBL" id="MN740657">
    <property type="protein sequence ID" value="QHU06529.1"/>
    <property type="molecule type" value="Genomic_DNA"/>
</dbReference>
<sequence length="93" mass="10102">MSDMKNHWSGYLNALGKSTAPTSTNTIPFETSSSKVGVSGFLDLKPVDTKFQANYDAMSGSWEGVAASEKATLKSRSDKTEFMTYDMSSKSTK</sequence>